<proteinExistence type="predicted"/>
<keyword evidence="3" id="KW-1185">Reference proteome</keyword>
<dbReference type="Pfam" id="PF16841">
    <property type="entry name" value="CBM60"/>
    <property type="match status" value="1"/>
</dbReference>
<feature type="non-terminal residue" evidence="2">
    <location>
        <position position="309"/>
    </location>
</feature>
<evidence type="ECO:0000313" key="2">
    <source>
        <dbReference type="EMBL" id="MFG6433919.1"/>
    </source>
</evidence>
<dbReference type="EMBL" id="JBIGHV010000027">
    <property type="protein sequence ID" value="MFG6433919.1"/>
    <property type="molecule type" value="Genomic_DNA"/>
</dbReference>
<accession>A0ABW7FBF5</accession>
<sequence>SGTTVLRPTDTGVKFDAGADLAAYDWVNMSGGLVELTATGALRGIWPAANMTDTLTVRASGTLAGNVGPIMQVFADGILLGSFEIRSSSPTYFKLAALPLQVGQIIEVRHTNPAPSRNLKVDYAMSGRTVLQATGGALNAAWPAANLTDTLNIRARADVAGGTGAIMQVLVDNLLVGTAEVNSTVNADYQFAVPPMSAGRKINLVYINDGQVNGVDRNLYIAYLTTANTALLPTAAGNTFDRGFGGAGFDGVDVVAGTGNLTTNGALHINWPAANITSTVTVRASATPAGNTGALMTLWVNGVAVSATH</sequence>
<organism evidence="2 3">
    <name type="scientific">Pelomonas parva</name>
    <dbReference type="NCBI Taxonomy" id="3299032"/>
    <lineage>
        <taxon>Bacteria</taxon>
        <taxon>Pseudomonadati</taxon>
        <taxon>Pseudomonadota</taxon>
        <taxon>Betaproteobacteria</taxon>
        <taxon>Burkholderiales</taxon>
        <taxon>Sphaerotilaceae</taxon>
        <taxon>Roseateles</taxon>
    </lineage>
</organism>
<feature type="non-terminal residue" evidence="2">
    <location>
        <position position="1"/>
    </location>
</feature>
<gene>
    <name evidence="2" type="ORF">ACG00Y_28760</name>
</gene>
<protein>
    <submittedName>
        <fullName evidence="2">Carbohydrate-binding domain-containing protein</fullName>
    </submittedName>
</protein>
<dbReference type="Gene3D" id="2.60.60.40">
    <property type="match status" value="2"/>
</dbReference>
<name>A0ABW7FBF5_9BURK</name>
<reference evidence="2 3" key="1">
    <citation type="submission" date="2024-08" db="EMBL/GenBank/DDBJ databases">
        <authorList>
            <person name="Lu H."/>
        </authorList>
    </citation>
    <scope>NUCLEOTIDE SEQUENCE [LARGE SCALE GENOMIC DNA]</scope>
    <source>
        <strain evidence="2 3">LYH14W</strain>
    </source>
</reference>
<dbReference type="InterPro" id="IPR031768">
    <property type="entry name" value="CBM60_xylan-bd"/>
</dbReference>
<feature type="domain" description="Carbohydrate binding module xylan-binding" evidence="1">
    <location>
        <begin position="150"/>
        <end position="240"/>
    </location>
</feature>
<evidence type="ECO:0000259" key="1">
    <source>
        <dbReference type="Pfam" id="PF16841"/>
    </source>
</evidence>
<dbReference type="Proteomes" id="UP001606210">
    <property type="component" value="Unassembled WGS sequence"/>
</dbReference>
<comment type="caution">
    <text evidence="2">The sequence shown here is derived from an EMBL/GenBank/DDBJ whole genome shotgun (WGS) entry which is preliminary data.</text>
</comment>
<evidence type="ECO:0000313" key="3">
    <source>
        <dbReference type="Proteomes" id="UP001606210"/>
    </source>
</evidence>